<dbReference type="Proteomes" id="UP000053176">
    <property type="component" value="Unassembled WGS sequence"/>
</dbReference>
<name>A0A101KWC9_RHILI</name>
<dbReference type="PIRSF" id="PIRSF031780">
    <property type="entry name" value="UCP031780"/>
    <property type="match status" value="1"/>
</dbReference>
<organism evidence="1 2">
    <name type="scientific">Rhizobium loti</name>
    <name type="common">Mesorhizobium loti</name>
    <dbReference type="NCBI Taxonomy" id="381"/>
    <lineage>
        <taxon>Bacteria</taxon>
        <taxon>Pseudomonadati</taxon>
        <taxon>Pseudomonadota</taxon>
        <taxon>Alphaproteobacteria</taxon>
        <taxon>Hyphomicrobiales</taxon>
        <taxon>Phyllobacteriaceae</taxon>
        <taxon>Mesorhizobium</taxon>
    </lineage>
</organism>
<evidence type="ECO:0008006" key="3">
    <source>
        <dbReference type="Google" id="ProtNLM"/>
    </source>
</evidence>
<dbReference type="OrthoDB" id="9810387at2"/>
<protein>
    <recommendedName>
        <fullName evidence="3">DUF1476 domain-containing protein</fullName>
    </recommendedName>
</protein>
<comment type="caution">
    <text evidence="1">The sequence shown here is derived from an EMBL/GenBank/DDBJ whole genome shotgun (WGS) entry which is preliminary data.</text>
</comment>
<dbReference type="EMBL" id="LPWA01000035">
    <property type="protein sequence ID" value="KUM28095.1"/>
    <property type="molecule type" value="Genomic_DNA"/>
</dbReference>
<dbReference type="InterPro" id="IPR038293">
    <property type="entry name" value="ATPase_inh_sub_z_sf"/>
</dbReference>
<dbReference type="Gene3D" id="1.10.790.20">
    <property type="entry name" value="Domain of unknown function DUF1476"/>
    <property type="match status" value="1"/>
</dbReference>
<sequence length="106" mass="12092">MSSMKDREEGFERKFVFDEELRFKASARRNRALGLWAAEKLGKTGADAEAYAKQVVVSDIEEAGDHDVFRKIRKDFDAAGVNQSDHQIRRTMDELMAQAIEQIKNA</sequence>
<evidence type="ECO:0000313" key="1">
    <source>
        <dbReference type="EMBL" id="KUM28095.1"/>
    </source>
</evidence>
<proteinExistence type="predicted"/>
<accession>A0A101KWC9</accession>
<reference evidence="1 2" key="1">
    <citation type="submission" date="2015-12" db="EMBL/GenBank/DDBJ databases">
        <title>Draft genome sequence of Mesorhizobium sp. UFLA 01-765, a multitolerant efficient symbiont and plant-growth promoting strain isolated from Zn-mining soil using Leucaena leucocephala as a trap plant.</title>
        <authorList>
            <person name="Rangel W.M."/>
            <person name="Thijs S."/>
            <person name="Longatti S.M."/>
            <person name="Moreira F.M."/>
            <person name="Weyens N."/>
            <person name="Vangronsveld J."/>
            <person name="Van Hamme J.D."/>
            <person name="Bottos E.M."/>
            <person name="Rineau F."/>
        </authorList>
    </citation>
    <scope>NUCLEOTIDE SEQUENCE [LARGE SCALE GENOMIC DNA]</scope>
    <source>
        <strain evidence="1 2">UFLA 01-765</strain>
    </source>
</reference>
<dbReference type="InterPro" id="IPR009945">
    <property type="entry name" value="ATPase_inh_sub_z"/>
</dbReference>
<dbReference type="AlphaFoldDB" id="A0A101KWC9"/>
<evidence type="ECO:0000313" key="2">
    <source>
        <dbReference type="Proteomes" id="UP000053176"/>
    </source>
</evidence>
<dbReference type="Pfam" id="PF07345">
    <property type="entry name" value="ATPaseInh_sub_z"/>
    <property type="match status" value="1"/>
</dbReference>
<gene>
    <name evidence="1" type="ORF">AU467_12840</name>
</gene>